<organism evidence="2">
    <name type="scientific">Cacao swollen shoot virus</name>
    <dbReference type="NCBI Taxonomy" id="31559"/>
    <lineage>
        <taxon>Viruses</taxon>
        <taxon>Riboviria</taxon>
        <taxon>Pararnavirae</taxon>
        <taxon>Artverviricota</taxon>
        <taxon>Revtraviricetes</taxon>
        <taxon>Ortervirales</taxon>
        <taxon>Caulimoviridae</taxon>
        <taxon>Badnavirus</taxon>
        <taxon>Badnavirus etainflatheobromae</taxon>
    </lineage>
</organism>
<reference evidence="2" key="1">
    <citation type="journal article" date="2017" name="Virol. J.">
        <title>The proposed new species, cacao red vein virus, and three previously recognized badnavirus species are associated with cacao swollen shoot disease.</title>
        <authorList>
            <person name="Chingandu N."/>
            <person name="Kouakou K."/>
            <person name="Aka R."/>
            <person name="Ameyaw G."/>
            <person name="Gutierrez O.A."/>
            <person name="Herrmann H.W."/>
            <person name="Brown J.K."/>
        </authorList>
    </citation>
    <scope>NUCLEOTIDE SEQUENCE</scope>
    <source>
        <strain evidence="2">GH64</strain>
    </source>
</reference>
<evidence type="ECO:0000313" key="2">
    <source>
        <dbReference type="EMBL" id="ASG91841.1"/>
    </source>
</evidence>
<feature type="compositionally biased region" description="Polar residues" evidence="1">
    <location>
        <begin position="1"/>
        <end position="12"/>
    </location>
</feature>
<accession>A0A240FXH6</accession>
<evidence type="ECO:0000256" key="1">
    <source>
        <dbReference type="SAM" id="MobiDB-lite"/>
    </source>
</evidence>
<name>A0A240FXH6_9VIRU</name>
<proteinExistence type="predicted"/>
<sequence length="130" mass="14375">MESIPTGTQSRQPARIPASQLTGSSYPYSLAYDGLLQQRQDTITHGSLSLNTEQQITRQLYNLEEKAAKRALEALGDLQGILHHKRAYLTASATRDNWAQDRLPAVRQGSENLDLYAAAIATIIEQVVQP</sequence>
<feature type="region of interest" description="Disordered" evidence="1">
    <location>
        <begin position="1"/>
        <end position="21"/>
    </location>
</feature>
<protein>
    <submittedName>
        <fullName evidence="2">ORFY</fullName>
    </submittedName>
</protein>
<dbReference type="EMBL" id="KX592572">
    <property type="protein sequence ID" value="ASG91841.1"/>
    <property type="molecule type" value="Genomic_DNA"/>
</dbReference>